<dbReference type="InterPro" id="IPR007409">
    <property type="entry name" value="Restrct_endonuc_type1_HsdR_N"/>
</dbReference>
<dbReference type="GO" id="GO:0009307">
    <property type="term" value="P:DNA restriction-modification system"/>
    <property type="evidence" value="ECO:0007669"/>
    <property type="project" value="UniProtKB-KW"/>
</dbReference>
<proteinExistence type="predicted"/>
<dbReference type="SUPFAM" id="SSF52540">
    <property type="entry name" value="P-loop containing nucleoside triphosphate hydrolases"/>
    <property type="match status" value="1"/>
</dbReference>
<dbReference type="Pfam" id="PF04313">
    <property type="entry name" value="HSDR_N"/>
    <property type="match status" value="1"/>
</dbReference>
<dbReference type="InterPro" id="IPR001650">
    <property type="entry name" value="Helicase_C-like"/>
</dbReference>
<feature type="domain" description="Helicase C-terminal" evidence="2">
    <location>
        <begin position="458"/>
        <end position="630"/>
    </location>
</feature>
<dbReference type="InterPro" id="IPR027417">
    <property type="entry name" value="P-loop_NTPase"/>
</dbReference>
<accession>E4TGP4</accession>
<dbReference type="Gene3D" id="3.90.1570.30">
    <property type="match status" value="1"/>
</dbReference>
<gene>
    <name evidence="3" type="ordered locus">Calni_1853</name>
</gene>
<dbReference type="SMART" id="SM00487">
    <property type="entry name" value="DEXDc"/>
    <property type="match status" value="1"/>
</dbReference>
<dbReference type="HOGENOM" id="CLU_007363_0_0_0"/>
<reference key="1">
    <citation type="submission" date="2010-11" db="EMBL/GenBank/DDBJ databases">
        <title>The complete genome of chromosome of Calditerrivibrio nitroreducens DSM 19672.</title>
        <authorList>
            <consortium name="US DOE Joint Genome Institute (JGI-PGF)"/>
            <person name="Lucas S."/>
            <person name="Copeland A."/>
            <person name="Lapidus A."/>
            <person name="Bruce D."/>
            <person name="Goodwin L."/>
            <person name="Pitluck S."/>
            <person name="Kyrpides N."/>
            <person name="Mavromatis K."/>
            <person name="Ivanova N."/>
            <person name="Mikhailova N."/>
            <person name="Zeytun A."/>
            <person name="Brettin T."/>
            <person name="Detter J.C."/>
            <person name="Tapia R."/>
            <person name="Han C."/>
            <person name="Land M."/>
            <person name="Hauser L."/>
            <person name="Markowitz V."/>
            <person name="Cheng J.-F."/>
            <person name="Hugenholtz P."/>
            <person name="Woyke T."/>
            <person name="Wu D."/>
            <person name="Spring S."/>
            <person name="Schroeder M."/>
            <person name="Brambilla E."/>
            <person name="Klenk H.-P."/>
            <person name="Eisen J.A."/>
        </authorList>
    </citation>
    <scope>NUCLEOTIDE SEQUENCE [LARGE SCALE GENOMIC DNA]</scope>
    <source>
        <strain>DSM 19672</strain>
    </source>
</reference>
<evidence type="ECO:0000259" key="2">
    <source>
        <dbReference type="PROSITE" id="PS51194"/>
    </source>
</evidence>
<dbReference type="STRING" id="768670.Calni_1853"/>
<evidence type="ECO:0000259" key="1">
    <source>
        <dbReference type="PROSITE" id="PS51192"/>
    </source>
</evidence>
<protein>
    <submittedName>
        <fullName evidence="3">Type I site-specific deoxyribonuclease</fullName>
        <ecNumber evidence="3">3.1.21.3</ecNumber>
    </submittedName>
</protein>
<dbReference type="Proteomes" id="UP000007039">
    <property type="component" value="Chromosome"/>
</dbReference>
<feature type="domain" description="Helicase ATP-binding" evidence="1">
    <location>
        <begin position="176"/>
        <end position="383"/>
    </location>
</feature>
<dbReference type="InterPro" id="IPR050742">
    <property type="entry name" value="Helicase_Restrict-Modif_Enz"/>
</dbReference>
<dbReference type="PROSITE" id="PS51194">
    <property type="entry name" value="HELICASE_CTER"/>
    <property type="match status" value="1"/>
</dbReference>
<name>E4TGP4_CALNY</name>
<dbReference type="InterPro" id="IPR006935">
    <property type="entry name" value="Helicase/UvrB_N"/>
</dbReference>
<dbReference type="PANTHER" id="PTHR47396:SF1">
    <property type="entry name" value="ATP-DEPENDENT HELICASE IRC3-RELATED"/>
    <property type="match status" value="1"/>
</dbReference>
<dbReference type="InterPro" id="IPR014001">
    <property type="entry name" value="Helicase_ATP-bd"/>
</dbReference>
<reference evidence="3 4" key="2">
    <citation type="journal article" date="2011" name="Stand. Genomic Sci.">
        <title>Complete genome sequence of Calditerrivibrio nitroreducens type strain (Yu37-1).</title>
        <authorList>
            <person name="Pitluck S."/>
            <person name="Sikorski J."/>
            <person name="Zeytun A."/>
            <person name="Lapidus A."/>
            <person name="Nolan M."/>
            <person name="Lucas S."/>
            <person name="Hammon N."/>
            <person name="Deshpande S."/>
            <person name="Cheng J.F."/>
            <person name="Tapia R."/>
            <person name="Han C."/>
            <person name="Goodwin L."/>
            <person name="Liolios K."/>
            <person name="Pagani I."/>
            <person name="Ivanova N."/>
            <person name="Mavromatis K."/>
            <person name="Pati A."/>
            <person name="Chen A."/>
            <person name="Palaniappan K."/>
            <person name="Hauser L."/>
            <person name="Chang Y.J."/>
            <person name="Jeffries C.D."/>
            <person name="Detter J.C."/>
            <person name="Brambilla E."/>
            <person name="Djao O.D."/>
            <person name="Rohde M."/>
            <person name="Spring S."/>
            <person name="Goker M."/>
            <person name="Woyke T."/>
            <person name="Bristow J."/>
            <person name="Eisen J.A."/>
            <person name="Markowitz V."/>
            <person name="Hugenholtz P."/>
            <person name="Kyrpides N.C."/>
            <person name="Klenk H.P."/>
            <person name="Land M."/>
        </authorList>
    </citation>
    <scope>NUCLEOTIDE SEQUENCE [LARGE SCALE GENOMIC DNA]</scope>
    <source>
        <strain evidence="4">DSM 19672 / NBRC 101217 / Yu37-1</strain>
    </source>
</reference>
<dbReference type="GO" id="GO:0005829">
    <property type="term" value="C:cytosol"/>
    <property type="evidence" value="ECO:0007669"/>
    <property type="project" value="TreeGrafter"/>
</dbReference>
<dbReference type="EMBL" id="CP002347">
    <property type="protein sequence ID" value="ADR19757.1"/>
    <property type="molecule type" value="Genomic_DNA"/>
</dbReference>
<dbReference type="Pfam" id="PF08463">
    <property type="entry name" value="EcoEI_R_C"/>
    <property type="match status" value="1"/>
</dbReference>
<evidence type="ECO:0000313" key="3">
    <source>
        <dbReference type="EMBL" id="ADR19757.1"/>
    </source>
</evidence>
<organism evidence="3 4">
    <name type="scientific">Calditerrivibrio nitroreducens (strain DSM 19672 / NBRC 101217 / Yu37-1)</name>
    <dbReference type="NCBI Taxonomy" id="768670"/>
    <lineage>
        <taxon>Bacteria</taxon>
        <taxon>Pseudomonadati</taxon>
        <taxon>Deferribacterota</taxon>
        <taxon>Deferribacteres</taxon>
        <taxon>Deferribacterales</taxon>
        <taxon>Calditerrivibrionaceae</taxon>
    </lineage>
</organism>
<dbReference type="Pfam" id="PF04851">
    <property type="entry name" value="ResIII"/>
    <property type="match status" value="1"/>
</dbReference>
<dbReference type="AlphaFoldDB" id="E4TGP4"/>
<dbReference type="EC" id="3.1.21.3" evidence="3"/>
<keyword evidence="3" id="KW-0378">Hydrolase</keyword>
<dbReference type="Gene3D" id="3.40.50.300">
    <property type="entry name" value="P-loop containing nucleotide triphosphate hydrolases"/>
    <property type="match status" value="2"/>
</dbReference>
<evidence type="ECO:0000313" key="4">
    <source>
        <dbReference type="Proteomes" id="UP000007039"/>
    </source>
</evidence>
<dbReference type="GO" id="GO:0005524">
    <property type="term" value="F:ATP binding"/>
    <property type="evidence" value="ECO:0007669"/>
    <property type="project" value="UniProtKB-KW"/>
</dbReference>
<dbReference type="eggNOG" id="COG4096">
    <property type="taxonomic scope" value="Bacteria"/>
</dbReference>
<dbReference type="GO" id="GO:0009035">
    <property type="term" value="F:type I site-specific deoxyribonuclease activity"/>
    <property type="evidence" value="ECO:0007669"/>
    <property type="project" value="UniProtKB-EC"/>
</dbReference>
<dbReference type="InterPro" id="IPR013670">
    <property type="entry name" value="EcoEI_R_C_dom"/>
</dbReference>
<keyword evidence="4" id="KW-1185">Reference proteome</keyword>
<dbReference type="CDD" id="cd18799">
    <property type="entry name" value="SF2_C_EcoAI-like"/>
    <property type="match status" value="1"/>
</dbReference>
<dbReference type="REBASE" id="29534">
    <property type="entry name" value="Cni19672ORF1851P"/>
</dbReference>
<dbReference type="PROSITE" id="PS51192">
    <property type="entry name" value="HELICASE_ATP_BIND_1"/>
    <property type="match status" value="1"/>
</dbReference>
<dbReference type="Pfam" id="PF00271">
    <property type="entry name" value="Helicase_C"/>
    <property type="match status" value="1"/>
</dbReference>
<sequence length="897" mass="103740">MLTESEWKTRKTRIDAQLKSLNPGWEVIPYKNNLGISLLTHHAVEEFPTDNGPADYALFVNGKLLGIIEAKKVSVNPQNVLEQAKRYSRGCKNTIGEWNSFKVPFLYASNGTQIWFADVRDEYYYSRELLNFHTPDALEEMFNRDLQKSKRWLVENPINFERLRPYQNEAIKAVEKALIDNKRKMMIAMATGTGKTFTTVCMIYRLIKSGYAKRILFLVDRRALAAQAAQAFSAFNTPSGNKFNQEYEVFSQRFKKEDFEEGEKFDIGVMPNEYLTMPDAGHTFVYVSTIHRMAINLFGRENSFCQNESDPDIDDEADKITIPIHAFDIIIADECHRGYTSKDTNVWRNVLNYFDAVKIGLTATPASHTVAYFGTPIYRYTVEQAVLDGYLVDYQAIKIKSDVRINGVFLKEGEKVGLKDPETGAEIIDTLEDEREFNSEDIEKKITSPDSNRKILEEIKKYALEHEQRTGRFPKTLIFAVNDIPNISHSDQLVRLAREVFGRGDDFVQKITGSPSVDRPLEKIRRFRNRPNPAIVVTVDMLSTGVDIPALEFIVFLRPVKSRILWTQMLGRGTRKCPDINKEYFTIFDCFDGSLIEYFKDSTDFSFEIQETGSETVTIEQIIENIWNNIEPEYNTKRLIKRLRRIADTMSAKAREDFSRFIPDGDMAKFADNLREALKNDFTATMNILRNKDFQDLLVNYEKAKITFYVAYETIDSVVSDYIFKYNEKELKPADYLTAFSEFIQNNKSKIEALSILFSNPRKWNTKALKEIREILKKNSFDEEKLRKAYELSSHKSMVDIISMIKNADNRTNPLLTAEERVNRSIDALTKEHTFTPEQLEWLNYIRQHLVVNLAIEKDNFDMVPVLERHGGLAKARKIFGNELDKIIEEINYRLAA</sequence>
<dbReference type="KEGG" id="cni:Calni_1853"/>
<dbReference type="GO" id="GO:0003677">
    <property type="term" value="F:DNA binding"/>
    <property type="evidence" value="ECO:0007669"/>
    <property type="project" value="UniProtKB-KW"/>
</dbReference>
<dbReference type="PANTHER" id="PTHR47396">
    <property type="entry name" value="TYPE I RESTRICTION ENZYME ECOKI R PROTEIN"/>
    <property type="match status" value="1"/>
</dbReference>